<dbReference type="Proteomes" id="UP001221142">
    <property type="component" value="Unassembled WGS sequence"/>
</dbReference>
<sequence length="306" mass="34827">MTTEKGQSNDDVEGALNPAPKVSSATKWMLLIILAPIAMFFFLILLGLAGEVRKTWIQTDVVASGRAPTWDPDVLRAEWYQEIRGYQDEVGKAWRLEVAAQERIRAEWDNERRELLALREQLRWEKEEWTKERKATPDAPGKNLKEKEIPTWDELQPAPHCFGYGTREYTAQILKVPTGSDAMSTCNATTVEINGQKICHPQRCENRECNGVFGHWVVPDPKCETTHFSALQDKGCLKPGRYFEATLEGLQPGDNAIGMCMSTPAKNGWLHLDAPWNCWQKDLPLNSPVVANWWIYDPECDGEERI</sequence>
<evidence type="ECO:0000313" key="3">
    <source>
        <dbReference type="Proteomes" id="UP001221142"/>
    </source>
</evidence>
<proteinExistence type="predicted"/>
<organism evidence="2 3">
    <name type="scientific">Roridomyces roridus</name>
    <dbReference type="NCBI Taxonomy" id="1738132"/>
    <lineage>
        <taxon>Eukaryota</taxon>
        <taxon>Fungi</taxon>
        <taxon>Dikarya</taxon>
        <taxon>Basidiomycota</taxon>
        <taxon>Agaricomycotina</taxon>
        <taxon>Agaricomycetes</taxon>
        <taxon>Agaricomycetidae</taxon>
        <taxon>Agaricales</taxon>
        <taxon>Marasmiineae</taxon>
        <taxon>Mycenaceae</taxon>
        <taxon>Roridomyces</taxon>
    </lineage>
</organism>
<keyword evidence="1" id="KW-0472">Membrane</keyword>
<comment type="caution">
    <text evidence="2">The sequence shown here is derived from an EMBL/GenBank/DDBJ whole genome shotgun (WGS) entry which is preliminary data.</text>
</comment>
<evidence type="ECO:0000313" key="2">
    <source>
        <dbReference type="EMBL" id="KAJ7635039.1"/>
    </source>
</evidence>
<keyword evidence="1" id="KW-0812">Transmembrane</keyword>
<evidence type="ECO:0000256" key="1">
    <source>
        <dbReference type="SAM" id="Phobius"/>
    </source>
</evidence>
<keyword evidence="1" id="KW-1133">Transmembrane helix</keyword>
<accession>A0AAD7BZR1</accession>
<dbReference type="EMBL" id="JARKIF010000007">
    <property type="protein sequence ID" value="KAJ7635039.1"/>
    <property type="molecule type" value="Genomic_DNA"/>
</dbReference>
<reference evidence="2" key="1">
    <citation type="submission" date="2023-03" db="EMBL/GenBank/DDBJ databases">
        <title>Massive genome expansion in bonnet fungi (Mycena s.s.) driven by repeated elements and novel gene families across ecological guilds.</title>
        <authorList>
            <consortium name="Lawrence Berkeley National Laboratory"/>
            <person name="Harder C.B."/>
            <person name="Miyauchi S."/>
            <person name="Viragh M."/>
            <person name="Kuo A."/>
            <person name="Thoen E."/>
            <person name="Andreopoulos B."/>
            <person name="Lu D."/>
            <person name="Skrede I."/>
            <person name="Drula E."/>
            <person name="Henrissat B."/>
            <person name="Morin E."/>
            <person name="Kohler A."/>
            <person name="Barry K."/>
            <person name="LaButti K."/>
            <person name="Morin E."/>
            <person name="Salamov A."/>
            <person name="Lipzen A."/>
            <person name="Mereny Z."/>
            <person name="Hegedus B."/>
            <person name="Baldrian P."/>
            <person name="Stursova M."/>
            <person name="Weitz H."/>
            <person name="Taylor A."/>
            <person name="Grigoriev I.V."/>
            <person name="Nagy L.G."/>
            <person name="Martin F."/>
            <person name="Kauserud H."/>
        </authorList>
    </citation>
    <scope>NUCLEOTIDE SEQUENCE</scope>
    <source>
        <strain evidence="2">9284</strain>
    </source>
</reference>
<keyword evidence="3" id="KW-1185">Reference proteome</keyword>
<name>A0AAD7BZR1_9AGAR</name>
<gene>
    <name evidence="2" type="ORF">FB45DRAFT_910575</name>
</gene>
<protein>
    <submittedName>
        <fullName evidence="2">Uncharacterized protein</fullName>
    </submittedName>
</protein>
<feature type="transmembrane region" description="Helical" evidence="1">
    <location>
        <begin position="28"/>
        <end position="49"/>
    </location>
</feature>
<dbReference type="AlphaFoldDB" id="A0AAD7BZR1"/>